<dbReference type="InterPro" id="IPR019734">
    <property type="entry name" value="TPR_rpt"/>
</dbReference>
<feature type="region of interest" description="Disordered" evidence="4">
    <location>
        <begin position="550"/>
        <end position="572"/>
    </location>
</feature>
<dbReference type="GO" id="GO:0051879">
    <property type="term" value="F:Hsp90 protein binding"/>
    <property type="evidence" value="ECO:0007669"/>
    <property type="project" value="TreeGrafter"/>
</dbReference>
<comment type="caution">
    <text evidence="6">The sequence shown here is derived from an EMBL/GenBank/DDBJ whole genome shotgun (WGS) entry which is preliminary data.</text>
</comment>
<accession>A0A0M0LPY3</accession>
<evidence type="ECO:0000259" key="5">
    <source>
        <dbReference type="PROSITE" id="PS51203"/>
    </source>
</evidence>
<dbReference type="AlphaFoldDB" id="A0A0M0LPY3"/>
<keyword evidence="1" id="KW-0677">Repeat</keyword>
<dbReference type="InterPro" id="IPR007052">
    <property type="entry name" value="CS_dom"/>
</dbReference>
<dbReference type="PANTHER" id="PTHR22904:SF523">
    <property type="entry name" value="STRESS-INDUCED-PHOSPHOPROTEIN 1"/>
    <property type="match status" value="1"/>
</dbReference>
<dbReference type="Pfam" id="PF04969">
    <property type="entry name" value="CS"/>
    <property type="match status" value="1"/>
</dbReference>
<dbReference type="Proteomes" id="UP000037460">
    <property type="component" value="Unassembled WGS sequence"/>
</dbReference>
<evidence type="ECO:0000256" key="1">
    <source>
        <dbReference type="ARBA" id="ARBA00022737"/>
    </source>
</evidence>
<evidence type="ECO:0000256" key="2">
    <source>
        <dbReference type="ARBA" id="ARBA00022803"/>
    </source>
</evidence>
<sequence length="594" mass="67763">MGYDTFGCFRGWCKRNATCLEYVANGVPADAADIAPLRCSHCRCLPQEHVPAIEEGYDPNSPEHLAARRQYDVRLLPPEERAAVYKGRADSAYKNRNYRTAYIEYTHAIEATPNSHVLVGNRCQTYIKLGKNEDALRDAERAVELAPDWSKGRYRLGMSLQLNQRHDEAVAAFVRACELEPENADAQKALAVARTKRDEWYAQQEKLAKARKRTTIRQASDAYEEAKYQAKQAAKRAGKIKDISQWGGVLAEAFEREYRDNLRPPAGVEFALTYMPVTEFSDSGDEDEEAKRDAALLDDSRWVPETSDGETRLTLPPRNYTLVHEDGRAHKADHFEPLSFGMQRVHNDDEPEPVWVQTPAARWMQTASEVSVIPYKVPTELCRGHEIKVSFARRLLHVQAVRSKEIFMAGELEEPINPNTSTWTTDGTCIMITCIKENLLLYNGARGKGADSHWGRLFKHDQYVERGMIAANYYDVPFEIKLRNKIAEAQRKEKEKLEKEANLCPLCDKDVRFFCECRVHDKDFERPLPQGWKNSEMGFEDNYDGYSLAEPSKLKPSAPPQPRPYQGRIAPKYGLDGKRLEDALPALRMLRETV</sequence>
<dbReference type="Gene3D" id="1.25.40.10">
    <property type="entry name" value="Tetratricopeptide repeat domain"/>
    <property type="match status" value="1"/>
</dbReference>
<protein>
    <submittedName>
        <fullName evidence="6">Stress-inducible protein</fullName>
    </submittedName>
</protein>
<proteinExistence type="predicted"/>
<gene>
    <name evidence="6" type="ORF">Ctob_011598</name>
</gene>
<name>A0A0M0LPY3_9EUKA</name>
<dbReference type="SUPFAM" id="SSF49764">
    <property type="entry name" value="HSP20-like chaperones"/>
    <property type="match status" value="1"/>
</dbReference>
<evidence type="ECO:0000256" key="4">
    <source>
        <dbReference type="SAM" id="MobiDB-lite"/>
    </source>
</evidence>
<evidence type="ECO:0000256" key="3">
    <source>
        <dbReference type="PROSITE-ProRule" id="PRU00339"/>
    </source>
</evidence>
<dbReference type="InterPro" id="IPR008978">
    <property type="entry name" value="HSP20-like_chaperone"/>
</dbReference>
<feature type="repeat" description="TPR" evidence="3">
    <location>
        <begin position="150"/>
        <end position="183"/>
    </location>
</feature>
<dbReference type="InterPro" id="IPR011990">
    <property type="entry name" value="TPR-like_helical_dom_sf"/>
</dbReference>
<dbReference type="PANTHER" id="PTHR22904">
    <property type="entry name" value="TPR REPEAT CONTAINING PROTEIN"/>
    <property type="match status" value="1"/>
</dbReference>
<dbReference type="SMART" id="SM00028">
    <property type="entry name" value="TPR"/>
    <property type="match status" value="3"/>
</dbReference>
<dbReference type="PROSITE" id="PS50005">
    <property type="entry name" value="TPR"/>
    <property type="match status" value="1"/>
</dbReference>
<evidence type="ECO:0000313" key="6">
    <source>
        <dbReference type="EMBL" id="KOO53051.1"/>
    </source>
</evidence>
<keyword evidence="7" id="KW-1185">Reference proteome</keyword>
<feature type="domain" description="CS" evidence="5">
    <location>
        <begin position="356"/>
        <end position="458"/>
    </location>
</feature>
<dbReference type="EMBL" id="JWZX01000402">
    <property type="protein sequence ID" value="KOO53051.1"/>
    <property type="molecule type" value="Genomic_DNA"/>
</dbReference>
<dbReference type="Gene3D" id="2.60.40.790">
    <property type="match status" value="1"/>
</dbReference>
<dbReference type="OrthoDB" id="2423701at2759"/>
<organism evidence="6 7">
    <name type="scientific">Chrysochromulina tobinii</name>
    <dbReference type="NCBI Taxonomy" id="1460289"/>
    <lineage>
        <taxon>Eukaryota</taxon>
        <taxon>Haptista</taxon>
        <taxon>Haptophyta</taxon>
        <taxon>Prymnesiophyceae</taxon>
        <taxon>Prymnesiales</taxon>
        <taxon>Chrysochromulinaceae</taxon>
        <taxon>Chrysochromulina</taxon>
    </lineage>
</organism>
<reference evidence="7" key="1">
    <citation type="journal article" date="2015" name="PLoS Genet.">
        <title>Genome Sequence and Transcriptome Analyses of Chrysochromulina tobin: Metabolic Tools for Enhanced Algal Fitness in the Prominent Order Prymnesiales (Haptophyceae).</title>
        <authorList>
            <person name="Hovde B.T."/>
            <person name="Deodato C.R."/>
            <person name="Hunsperger H.M."/>
            <person name="Ryken S.A."/>
            <person name="Yost W."/>
            <person name="Jha R.K."/>
            <person name="Patterson J."/>
            <person name="Monnat R.J. Jr."/>
            <person name="Barlow S.B."/>
            <person name="Starkenburg S.R."/>
            <person name="Cattolico R.A."/>
        </authorList>
    </citation>
    <scope>NUCLEOTIDE SEQUENCE</scope>
    <source>
        <strain evidence="7">CCMP291</strain>
    </source>
</reference>
<dbReference type="Pfam" id="PF13181">
    <property type="entry name" value="TPR_8"/>
    <property type="match status" value="2"/>
</dbReference>
<dbReference type="SUPFAM" id="SSF48452">
    <property type="entry name" value="TPR-like"/>
    <property type="match status" value="1"/>
</dbReference>
<keyword evidence="2 3" id="KW-0802">TPR repeat</keyword>
<dbReference type="PROSITE" id="PS51203">
    <property type="entry name" value="CS"/>
    <property type="match status" value="1"/>
</dbReference>
<evidence type="ECO:0000313" key="7">
    <source>
        <dbReference type="Proteomes" id="UP000037460"/>
    </source>
</evidence>